<dbReference type="AlphaFoldDB" id="F4L602"/>
<keyword evidence="7 9" id="KW-0663">Pyridoxal phosphate</keyword>
<comment type="function">
    <text evidence="9">Catalyzes the transfer of the alpha-amino group from S-adenosyl-L-methionine (SAM) to 7-keto-8-aminopelargonic acid (KAPA) to form 7,8-diaminopelargonic acid (DAPA). It is the only aminotransferase known to utilize SAM as an amino donor.</text>
</comment>
<feature type="modified residue" description="N6-(pyridoxal phosphate)lysine" evidence="9">
    <location>
        <position position="287"/>
    </location>
</feature>
<dbReference type="Pfam" id="PF00202">
    <property type="entry name" value="Aminotran_3"/>
    <property type="match status" value="1"/>
</dbReference>
<feature type="binding site" evidence="9">
    <location>
        <begin position="132"/>
        <end position="133"/>
    </location>
    <ligand>
        <name>pyridoxal 5'-phosphate</name>
        <dbReference type="ChEBI" id="CHEBI:597326"/>
    </ligand>
</feature>
<dbReference type="SUPFAM" id="SSF53383">
    <property type="entry name" value="PLP-dependent transferases"/>
    <property type="match status" value="1"/>
</dbReference>
<protein>
    <recommendedName>
        <fullName evidence="9">Adenosylmethionine-8-amino-7-oxononanoate aminotransferase</fullName>
        <ecNumber evidence="9">2.6.1.62</ecNumber>
    </recommendedName>
    <alternativeName>
        <fullName evidence="9">7,8-diamino-pelargonic acid aminotransferase</fullName>
        <shortName evidence="9">DAPA AT</shortName>
        <shortName evidence="9">DAPA aminotransferase</shortName>
    </alternativeName>
    <alternativeName>
        <fullName evidence="9">7,8-diaminononanoate synthase</fullName>
        <shortName evidence="9">DANS</shortName>
    </alternativeName>
    <alternativeName>
        <fullName evidence="9">Diaminopelargonic acid synthase</fullName>
    </alternativeName>
</protein>
<feature type="binding site" evidence="9">
    <location>
        <position position="258"/>
    </location>
    <ligand>
        <name>pyridoxal 5'-phosphate</name>
        <dbReference type="ChEBI" id="CHEBI:597326"/>
    </ligand>
</feature>
<dbReference type="CDD" id="cd00610">
    <property type="entry name" value="OAT_like"/>
    <property type="match status" value="1"/>
</dbReference>
<feature type="binding site" evidence="9">
    <location>
        <begin position="322"/>
        <end position="323"/>
    </location>
    <ligand>
        <name>pyridoxal 5'-phosphate</name>
        <dbReference type="ChEBI" id="CHEBI:597326"/>
    </ligand>
</feature>
<feature type="binding site" evidence="9">
    <location>
        <position position="164"/>
    </location>
    <ligand>
        <name>substrate</name>
    </ligand>
</feature>
<comment type="cofactor">
    <cofactor evidence="1 9">
        <name>pyridoxal 5'-phosphate</name>
        <dbReference type="ChEBI" id="CHEBI:597326"/>
    </cofactor>
</comment>
<dbReference type="InterPro" id="IPR015421">
    <property type="entry name" value="PyrdxlP-dep_Trfase_major"/>
</dbReference>
<dbReference type="InterPro" id="IPR015424">
    <property type="entry name" value="PyrdxlP-dep_Trfase"/>
</dbReference>
<dbReference type="InterPro" id="IPR049704">
    <property type="entry name" value="Aminotrans_3_PPA_site"/>
</dbReference>
<dbReference type="GO" id="GO:0030170">
    <property type="term" value="F:pyridoxal phosphate binding"/>
    <property type="evidence" value="ECO:0007669"/>
    <property type="project" value="UniProtKB-UniRule"/>
</dbReference>
<evidence type="ECO:0000256" key="7">
    <source>
        <dbReference type="ARBA" id="ARBA00022898"/>
    </source>
</evidence>
<dbReference type="KEGG" id="hhy:Halhy_5236"/>
<dbReference type="eggNOG" id="COG0161">
    <property type="taxonomic scope" value="Bacteria"/>
</dbReference>
<sequence length="445" mass="49225">MSSEQNIQQCGLTQTVTKMPPQTNWITRDRAHIWHPYTQMKTADAPIAIVAGKGAELYDETGKVYIDAVASWWTNIHGHAHPYMAEKLAEQARKLEHVIFAGFTHPSAIELAERLLPLLPAGQSKVFFSDNGSTAVEVGIKMAIQYFYNQGIARKKIIAFDLAYHGDTFGTMSVGGDLSFYHAFQDFLYQVERIPTPIPGQEAACLQALEAHLQKGDVAAFVFEPLVLGAGGMLMYPPDVLDQLMALCKKHGALCIADEVMTGFGRTGKLFATLHCQEKPDIIALSKGLTGGMLPMALTTCTEAVYQAFYSDDKMKALFHGHSFTGNPLGCAVALASLDLLLAEETQRNIQRIVQRQADFMAKIKGHPLLEDCRQTGTILALEFKTDKQSGYFNNLRDRLYRFFLQRGLILRPLGNVVYVLPPYCITDPQLDQVYGAIEAALMGI</sequence>
<dbReference type="HOGENOM" id="CLU_016922_4_3_10"/>
<evidence type="ECO:0000256" key="9">
    <source>
        <dbReference type="HAMAP-Rule" id="MF_00834"/>
    </source>
</evidence>
<evidence type="ECO:0000256" key="4">
    <source>
        <dbReference type="ARBA" id="ARBA00022679"/>
    </source>
</evidence>
<evidence type="ECO:0000256" key="8">
    <source>
        <dbReference type="ARBA" id="ARBA00048449"/>
    </source>
</evidence>
<dbReference type="EMBL" id="CP002691">
    <property type="protein sequence ID" value="AEE53062.1"/>
    <property type="molecule type" value="Genomic_DNA"/>
</dbReference>
<feature type="site" description="Participates in the substrate recognition with KAPA and in a stacking interaction with the adenine ring of SAM" evidence="9">
    <location>
        <position position="37"/>
    </location>
</feature>
<dbReference type="HAMAP" id="MF_00834">
    <property type="entry name" value="BioA"/>
    <property type="match status" value="1"/>
</dbReference>
<organism evidence="10 11">
    <name type="scientific">Haliscomenobacter hydrossis (strain ATCC 27775 / DSM 1100 / LMG 10767 / O)</name>
    <dbReference type="NCBI Taxonomy" id="760192"/>
    <lineage>
        <taxon>Bacteria</taxon>
        <taxon>Pseudomonadati</taxon>
        <taxon>Bacteroidota</taxon>
        <taxon>Saprospiria</taxon>
        <taxon>Saprospirales</taxon>
        <taxon>Haliscomenobacteraceae</taxon>
        <taxon>Haliscomenobacter</taxon>
    </lineage>
</organism>
<dbReference type="PANTHER" id="PTHR42684:SF3">
    <property type="entry name" value="ADENOSYLMETHIONINE-8-AMINO-7-OXONONANOATE AMINOTRANSFERASE"/>
    <property type="match status" value="1"/>
</dbReference>
<evidence type="ECO:0000256" key="1">
    <source>
        <dbReference type="ARBA" id="ARBA00001933"/>
    </source>
</evidence>
<dbReference type="InterPro" id="IPR015422">
    <property type="entry name" value="PyrdxlP-dep_Trfase_small"/>
</dbReference>
<keyword evidence="3 9" id="KW-0032">Aminotransferase</keyword>
<accession>F4L602</accession>
<dbReference type="PANTHER" id="PTHR42684">
    <property type="entry name" value="ADENOSYLMETHIONINE-8-AMINO-7-OXONONANOATE AMINOTRANSFERASE"/>
    <property type="match status" value="1"/>
</dbReference>
<feature type="binding site" evidence="9">
    <location>
        <position position="412"/>
    </location>
    <ligand>
        <name>substrate</name>
    </ligand>
</feature>
<dbReference type="GO" id="GO:0004015">
    <property type="term" value="F:adenosylmethionine-8-amino-7-oxononanoate transaminase activity"/>
    <property type="evidence" value="ECO:0007669"/>
    <property type="project" value="UniProtKB-UniRule"/>
</dbReference>
<dbReference type="STRING" id="760192.Halhy_5236"/>
<comment type="similarity">
    <text evidence="9">Belongs to the class-III pyridoxal-phosphate-dependent aminotransferase family. BioA subfamily.</text>
</comment>
<dbReference type="GO" id="GO:0009102">
    <property type="term" value="P:biotin biosynthetic process"/>
    <property type="evidence" value="ECO:0007669"/>
    <property type="project" value="UniProtKB-UniRule"/>
</dbReference>
<dbReference type="Gene3D" id="3.40.640.10">
    <property type="entry name" value="Type I PLP-dependent aspartate aminotransferase-like (Major domain)"/>
    <property type="match status" value="1"/>
</dbReference>
<keyword evidence="11" id="KW-1185">Reference proteome</keyword>
<proteinExistence type="inferred from homology"/>
<dbReference type="GO" id="GO:0051537">
    <property type="term" value="F:2 iron, 2 sulfur cluster binding"/>
    <property type="evidence" value="ECO:0007669"/>
    <property type="project" value="UniProtKB-KW"/>
</dbReference>
<evidence type="ECO:0000313" key="10">
    <source>
        <dbReference type="EMBL" id="AEE53062.1"/>
    </source>
</evidence>
<dbReference type="NCBIfam" id="TIGR00508">
    <property type="entry name" value="bioA"/>
    <property type="match status" value="1"/>
</dbReference>
<feature type="binding site" evidence="9">
    <location>
        <position position="321"/>
    </location>
    <ligand>
        <name>substrate</name>
    </ligand>
</feature>
<reference key="2">
    <citation type="submission" date="2011-04" db="EMBL/GenBank/DDBJ databases">
        <title>Complete sequence of chromosome of Haliscomenobacter hydrossis DSM 1100.</title>
        <authorList>
            <consortium name="US DOE Joint Genome Institute (JGI-PGF)"/>
            <person name="Lucas S."/>
            <person name="Han J."/>
            <person name="Lapidus A."/>
            <person name="Bruce D."/>
            <person name="Goodwin L."/>
            <person name="Pitluck S."/>
            <person name="Peters L."/>
            <person name="Kyrpides N."/>
            <person name="Mavromatis K."/>
            <person name="Ivanova N."/>
            <person name="Ovchinnikova G."/>
            <person name="Pagani I."/>
            <person name="Daligault H."/>
            <person name="Detter J.C."/>
            <person name="Han C."/>
            <person name="Land M."/>
            <person name="Hauser L."/>
            <person name="Markowitz V."/>
            <person name="Cheng J.-F."/>
            <person name="Hugenholtz P."/>
            <person name="Woyke T."/>
            <person name="Wu D."/>
            <person name="Verbarg S."/>
            <person name="Frueling A."/>
            <person name="Brambilla E."/>
            <person name="Klenk H.-P."/>
            <person name="Eisen J.A."/>
        </authorList>
    </citation>
    <scope>NUCLEOTIDE SEQUENCE</scope>
    <source>
        <strain>DSM 1100</strain>
    </source>
</reference>
<evidence type="ECO:0000256" key="2">
    <source>
        <dbReference type="ARBA" id="ARBA00005063"/>
    </source>
</evidence>
<dbReference type="FunFam" id="3.40.640.10:FF:000004">
    <property type="entry name" value="Acetylornithine aminotransferase"/>
    <property type="match status" value="1"/>
</dbReference>
<name>F4L602_HALH1</name>
<comment type="subunit">
    <text evidence="9">Homodimer.</text>
</comment>
<comment type="pathway">
    <text evidence="2 9">Cofactor biosynthesis; biotin biosynthesis; 7,8-diaminononanoate from 8-amino-7-oxononanoate (SAM route): step 1/1.</text>
</comment>
<dbReference type="Proteomes" id="UP000008461">
    <property type="component" value="Chromosome"/>
</dbReference>
<dbReference type="InterPro" id="IPR005815">
    <property type="entry name" value="BioA"/>
</dbReference>
<dbReference type="PROSITE" id="PS00600">
    <property type="entry name" value="AA_TRANSFER_CLASS_3"/>
    <property type="match status" value="1"/>
</dbReference>
<dbReference type="EC" id="2.6.1.62" evidence="9"/>
<evidence type="ECO:0000256" key="6">
    <source>
        <dbReference type="ARBA" id="ARBA00022756"/>
    </source>
</evidence>
<keyword evidence="9" id="KW-0963">Cytoplasm</keyword>
<keyword evidence="4 9" id="KW-0808">Transferase</keyword>
<dbReference type="NCBIfam" id="NF004624">
    <property type="entry name" value="PRK05964.1"/>
    <property type="match status" value="1"/>
</dbReference>
<keyword evidence="5 9" id="KW-0949">S-adenosyl-L-methionine</keyword>
<dbReference type="GO" id="GO:0005737">
    <property type="term" value="C:cytoplasm"/>
    <property type="evidence" value="ECO:0007669"/>
    <property type="project" value="UniProtKB-SubCell"/>
</dbReference>
<feature type="binding site" evidence="9">
    <location>
        <position position="287"/>
    </location>
    <ligand>
        <name>substrate</name>
    </ligand>
</feature>
<reference evidence="10 11" key="1">
    <citation type="journal article" date="2011" name="Stand. Genomic Sci.">
        <title>Complete genome sequence of Haliscomenobacter hydrossis type strain (O).</title>
        <authorList>
            <consortium name="US DOE Joint Genome Institute (JGI-PGF)"/>
            <person name="Daligault H."/>
            <person name="Lapidus A."/>
            <person name="Zeytun A."/>
            <person name="Nolan M."/>
            <person name="Lucas S."/>
            <person name="Del Rio T.G."/>
            <person name="Tice H."/>
            <person name="Cheng J.F."/>
            <person name="Tapia R."/>
            <person name="Han C."/>
            <person name="Goodwin L."/>
            <person name="Pitluck S."/>
            <person name="Liolios K."/>
            <person name="Pagani I."/>
            <person name="Ivanova N."/>
            <person name="Huntemann M."/>
            <person name="Mavromatis K."/>
            <person name="Mikhailova N."/>
            <person name="Pati A."/>
            <person name="Chen A."/>
            <person name="Palaniappan K."/>
            <person name="Land M."/>
            <person name="Hauser L."/>
            <person name="Brambilla E.M."/>
            <person name="Rohde M."/>
            <person name="Verbarg S."/>
            <person name="Goker M."/>
            <person name="Bristow J."/>
            <person name="Eisen J.A."/>
            <person name="Markowitz V."/>
            <person name="Hugenholtz P."/>
            <person name="Kyrpides N.C."/>
            <person name="Klenk H.P."/>
            <person name="Woyke T."/>
        </authorList>
    </citation>
    <scope>NUCLEOTIDE SEQUENCE [LARGE SCALE GENOMIC DNA]</scope>
    <source>
        <strain evidence="11">ATCC 27775 / DSM 1100 / LMG 10767 / O</strain>
    </source>
</reference>
<evidence type="ECO:0000256" key="3">
    <source>
        <dbReference type="ARBA" id="ARBA00022576"/>
    </source>
</evidence>
<gene>
    <name evidence="9" type="primary">bioA</name>
    <name evidence="10" type="ordered locus">Halhy_5236</name>
</gene>
<dbReference type="InterPro" id="IPR005814">
    <property type="entry name" value="Aminotrans_3"/>
</dbReference>
<dbReference type="Gene3D" id="3.90.1150.10">
    <property type="entry name" value="Aspartate Aminotransferase, domain 1"/>
    <property type="match status" value="1"/>
</dbReference>
<comment type="subcellular location">
    <subcellularLocation>
        <location evidence="9">Cytoplasm</location>
    </subcellularLocation>
</comment>
<comment type="catalytic activity">
    <reaction evidence="8 9">
        <text>(8S)-8-amino-7-oxononanoate + S-adenosyl-L-methionine = S-adenosyl-4-methylsulfanyl-2-oxobutanoate + (7R,8S)-7,8-diammoniononanoate</text>
        <dbReference type="Rhea" id="RHEA:16861"/>
        <dbReference type="ChEBI" id="CHEBI:16490"/>
        <dbReference type="ChEBI" id="CHEBI:59789"/>
        <dbReference type="ChEBI" id="CHEBI:149468"/>
        <dbReference type="ChEBI" id="CHEBI:149469"/>
        <dbReference type="EC" id="2.6.1.62"/>
    </reaction>
</comment>
<dbReference type="UniPathway" id="UPA00078">
    <property type="reaction ID" value="UER00160"/>
</dbReference>
<evidence type="ECO:0000313" key="11">
    <source>
        <dbReference type="Proteomes" id="UP000008461"/>
    </source>
</evidence>
<evidence type="ECO:0000256" key="5">
    <source>
        <dbReference type="ARBA" id="ARBA00022691"/>
    </source>
</evidence>
<feature type="binding site" evidence="9">
    <location>
        <position position="72"/>
    </location>
    <ligand>
        <name>substrate</name>
    </ligand>
</feature>
<keyword evidence="6 9" id="KW-0093">Biotin biosynthesis</keyword>